<proteinExistence type="inferred from homology"/>
<sequence>MIIDGVTYPGEIKEKAAAQERYSTAVARGQSAGIIRATGRNLEQFQVSVNVAPSAKITFELVYEELLKRQLGKYELILKVRPQQLVKHLQVIGLKLDSSSGKSALMHSFYCPPSTDISLFLLTPTSQQGLPGARGSSCSDQEFPEQTSFPPSSLLFHIPSFSSLPSSHAFYPSPSQIDIHIFEPQGIASLETESTFMTKNLADALTTTQNETKAHIVFKPSLAQQQKEPGKTDTILDGNFIVRYDVDRTNAAGDIQIENGYFVHHFAPAELSTLPKNVVFVIDKSGSMSGKKMKQTREALVKILGDLKPEDQFNLVIFDGFVTQWRPTLLQALPENVEEAKKFASRILAMGATNINDAVLVAVNMLDESNRKEQLPAGSVSMVILLTDGDPTEGERDPQKIQENVKAAIGGRYYLYCLGFGFDVNYAFLEKLALENGGVARRIYEDSDADLQLQDFYHEVANPLLTTLKFQYPQNSVELLTQDNFRVFFKGSEIVVAGKLQSEVQDSLSAQVKAQSHTQNFTFQTEVNVADKEKVFQSPKYIFHNFMERLWAYLTIQQLLEKAVSASGDEQKNLEARALNLSLKFNFVTPLTSMVVTKPEDQDKAQVVSKQVEADNDDPSSFARLSRIPTRSFSQSSPMLYSQGFFVPVAAPGVPGPPGPPGPPGSPNFPGLLALPGIAPPPPLPGISSFPGKSFYKFAPKFDNPHPSLLLPDSSNTELSNVPVPSPTLSMERSPHFILLRNNHTEQTMCVNVKGFSQTPQSLFSDPGQGIEVTGKYEGSTDKFVWLQVSYKTPEVKVRVTQDSIVVTRGSGKSSSYLWRSLYVVMPGLKMTLENGLLLLSNPDKVTIGLVFLDHPTPGLRLFLNDPGHFANQPSGVLGQFYQDLQWNPSTVEDTQELSVRGKKYTVTRKSLLDFQGGRDTIPLPKLSCWYLEESL</sequence>
<name>A0A7N4P6S4_SARHA</name>
<dbReference type="Proteomes" id="UP000007648">
    <property type="component" value="Unassembled WGS sequence"/>
</dbReference>
<evidence type="ECO:0000259" key="9">
    <source>
        <dbReference type="PROSITE" id="PS51468"/>
    </source>
</evidence>
<reference evidence="10" key="3">
    <citation type="submission" date="2025-09" db="UniProtKB">
        <authorList>
            <consortium name="Ensembl"/>
        </authorList>
    </citation>
    <scope>IDENTIFICATION</scope>
</reference>
<dbReference type="PROSITE" id="PS50234">
    <property type="entry name" value="VWFA"/>
    <property type="match status" value="1"/>
</dbReference>
<keyword evidence="3" id="KW-0964">Secreted</keyword>
<evidence type="ECO:0000256" key="5">
    <source>
        <dbReference type="ARBA" id="ARBA00022729"/>
    </source>
</evidence>
<dbReference type="PANTHER" id="PTHR10338:SF119">
    <property type="entry name" value="INTER-ALPHA-TRYPSIN INHIBITOR HEAVY CHAIN H4"/>
    <property type="match status" value="1"/>
</dbReference>
<dbReference type="PROSITE" id="PS51468">
    <property type="entry name" value="VIT"/>
    <property type="match status" value="1"/>
</dbReference>
<dbReference type="PANTHER" id="PTHR10338">
    <property type="entry name" value="INTER-ALPHA-TRYPSIN INHIBITOR HEAVY CHAIN FAMILY MEMBER"/>
    <property type="match status" value="1"/>
</dbReference>
<comment type="subcellular location">
    <subcellularLocation>
        <location evidence="1">Secreted</location>
    </subcellularLocation>
</comment>
<evidence type="ECO:0000313" key="11">
    <source>
        <dbReference type="Proteomes" id="UP000007648"/>
    </source>
</evidence>
<dbReference type="SUPFAM" id="SSF53300">
    <property type="entry name" value="vWA-like"/>
    <property type="match status" value="1"/>
</dbReference>
<protein>
    <recommendedName>
        <fullName evidence="12">Inter-alpha-trypsin inhibitor heavy chain 4</fullName>
    </recommendedName>
</protein>
<feature type="domain" description="VIT" evidence="9">
    <location>
        <begin position="1"/>
        <end position="65"/>
    </location>
</feature>
<keyword evidence="7" id="KW-0325">Glycoprotein</keyword>
<evidence type="ECO:0000259" key="8">
    <source>
        <dbReference type="PROSITE" id="PS50234"/>
    </source>
</evidence>
<dbReference type="InterPro" id="IPR050934">
    <property type="entry name" value="ITIH"/>
</dbReference>
<dbReference type="GO" id="GO:0005576">
    <property type="term" value="C:extracellular region"/>
    <property type="evidence" value="ECO:0007669"/>
    <property type="project" value="UniProtKB-SubCell"/>
</dbReference>
<keyword evidence="4" id="KW-0646">Protease inhibitor</keyword>
<dbReference type="Pfam" id="PF00092">
    <property type="entry name" value="VWA"/>
    <property type="match status" value="1"/>
</dbReference>
<evidence type="ECO:0008006" key="12">
    <source>
        <dbReference type="Google" id="ProtNLM"/>
    </source>
</evidence>
<keyword evidence="5" id="KW-0732">Signal</keyword>
<organism evidence="10 11">
    <name type="scientific">Sarcophilus harrisii</name>
    <name type="common">Tasmanian devil</name>
    <name type="synonym">Sarcophilus laniarius</name>
    <dbReference type="NCBI Taxonomy" id="9305"/>
    <lineage>
        <taxon>Eukaryota</taxon>
        <taxon>Metazoa</taxon>
        <taxon>Chordata</taxon>
        <taxon>Craniata</taxon>
        <taxon>Vertebrata</taxon>
        <taxon>Euteleostomi</taxon>
        <taxon>Mammalia</taxon>
        <taxon>Metatheria</taxon>
        <taxon>Dasyuromorphia</taxon>
        <taxon>Dasyuridae</taxon>
        <taxon>Sarcophilus</taxon>
    </lineage>
</organism>
<dbReference type="Ensembl" id="ENSSHAT00000032498.1">
    <property type="protein sequence ID" value="ENSSHAP00000033092.1"/>
    <property type="gene ID" value="ENSSHAG00000004281.2"/>
</dbReference>
<evidence type="ECO:0000256" key="3">
    <source>
        <dbReference type="ARBA" id="ARBA00022525"/>
    </source>
</evidence>
<feature type="domain" description="VWFA" evidence="8">
    <location>
        <begin position="277"/>
        <end position="460"/>
    </location>
</feature>
<evidence type="ECO:0000256" key="6">
    <source>
        <dbReference type="ARBA" id="ARBA00022900"/>
    </source>
</evidence>
<reference evidence="10 11" key="1">
    <citation type="journal article" date="2011" name="Proc. Natl. Acad. Sci. U.S.A.">
        <title>Genetic diversity and population structure of the endangered marsupial Sarcophilus harrisii (Tasmanian devil).</title>
        <authorList>
            <person name="Miller W."/>
            <person name="Hayes V.M."/>
            <person name="Ratan A."/>
            <person name="Petersen D.C."/>
            <person name="Wittekindt N.E."/>
            <person name="Miller J."/>
            <person name="Walenz B."/>
            <person name="Knight J."/>
            <person name="Qi J."/>
            <person name="Zhao F."/>
            <person name="Wang Q."/>
            <person name="Bedoya-Reina O.C."/>
            <person name="Katiyar N."/>
            <person name="Tomsho L.P."/>
            <person name="Kasson L.M."/>
            <person name="Hardie R.A."/>
            <person name="Woodbridge P."/>
            <person name="Tindall E.A."/>
            <person name="Bertelsen M.F."/>
            <person name="Dixon D."/>
            <person name="Pyecroft S."/>
            <person name="Helgen K.M."/>
            <person name="Lesk A.M."/>
            <person name="Pringle T.H."/>
            <person name="Patterson N."/>
            <person name="Zhang Y."/>
            <person name="Kreiss A."/>
            <person name="Woods G.M."/>
            <person name="Jones M.E."/>
            <person name="Schuster S.C."/>
        </authorList>
    </citation>
    <scope>NUCLEOTIDE SEQUENCE [LARGE SCALE GENOMIC DNA]</scope>
</reference>
<dbReference type="GO" id="GO:0004867">
    <property type="term" value="F:serine-type endopeptidase inhibitor activity"/>
    <property type="evidence" value="ECO:0007669"/>
    <property type="project" value="UniProtKB-KW"/>
</dbReference>
<dbReference type="InterPro" id="IPR002035">
    <property type="entry name" value="VWF_A"/>
</dbReference>
<evidence type="ECO:0000256" key="2">
    <source>
        <dbReference type="ARBA" id="ARBA00010158"/>
    </source>
</evidence>
<comment type="similarity">
    <text evidence="2">Belongs to the ITIH family.</text>
</comment>
<dbReference type="Gene3D" id="3.40.50.410">
    <property type="entry name" value="von Willebrand factor, type A domain"/>
    <property type="match status" value="1"/>
</dbReference>
<evidence type="ECO:0000256" key="7">
    <source>
        <dbReference type="ARBA" id="ARBA00023180"/>
    </source>
</evidence>
<evidence type="ECO:0000256" key="1">
    <source>
        <dbReference type="ARBA" id="ARBA00004613"/>
    </source>
</evidence>
<dbReference type="AlphaFoldDB" id="A0A7N4P6S4"/>
<dbReference type="Pfam" id="PF08487">
    <property type="entry name" value="VIT"/>
    <property type="match status" value="1"/>
</dbReference>
<dbReference type="FunFam" id="3.40.50.410:FF:000013">
    <property type="entry name" value="inter-alpha-trypsin inhibitor heavy chain H2"/>
    <property type="match status" value="1"/>
</dbReference>
<accession>A0A7N4P6S4</accession>
<reference evidence="10" key="2">
    <citation type="submission" date="2025-08" db="UniProtKB">
        <authorList>
            <consortium name="Ensembl"/>
        </authorList>
    </citation>
    <scope>IDENTIFICATION</scope>
</reference>
<evidence type="ECO:0000313" key="10">
    <source>
        <dbReference type="Ensembl" id="ENSSHAP00000033092.1"/>
    </source>
</evidence>
<gene>
    <name evidence="10" type="primary">LOC100932429</name>
</gene>
<keyword evidence="11" id="KW-1185">Reference proteome</keyword>
<dbReference type="InterPro" id="IPR013694">
    <property type="entry name" value="VIT"/>
</dbReference>
<dbReference type="SMART" id="SM00609">
    <property type="entry name" value="VIT"/>
    <property type="match status" value="1"/>
</dbReference>
<dbReference type="CDD" id="cd01461">
    <property type="entry name" value="vWA_interalpha_trypsin_inhibitor"/>
    <property type="match status" value="1"/>
</dbReference>
<dbReference type="SMART" id="SM00327">
    <property type="entry name" value="VWA"/>
    <property type="match status" value="1"/>
</dbReference>
<evidence type="ECO:0000256" key="4">
    <source>
        <dbReference type="ARBA" id="ARBA00022690"/>
    </source>
</evidence>
<dbReference type="InterPro" id="IPR036465">
    <property type="entry name" value="vWFA_dom_sf"/>
</dbReference>
<dbReference type="GeneTree" id="ENSGT00940000161039"/>
<keyword evidence="6" id="KW-0722">Serine protease inhibitor</keyword>